<dbReference type="EMBL" id="JEMT01029967">
    <property type="protein sequence ID" value="EXX50408.1"/>
    <property type="molecule type" value="Genomic_DNA"/>
</dbReference>
<dbReference type="AlphaFoldDB" id="A0A015L6F2"/>
<evidence type="ECO:0000313" key="2">
    <source>
        <dbReference type="EMBL" id="EXX50408.1"/>
    </source>
</evidence>
<feature type="region of interest" description="Disordered" evidence="1">
    <location>
        <begin position="1"/>
        <end position="67"/>
    </location>
</feature>
<reference evidence="2 3" key="1">
    <citation type="submission" date="2014-02" db="EMBL/GenBank/DDBJ databases">
        <title>Single nucleus genome sequencing reveals high similarity among nuclei of an endomycorrhizal fungus.</title>
        <authorList>
            <person name="Lin K."/>
            <person name="Geurts R."/>
            <person name="Zhang Z."/>
            <person name="Limpens E."/>
            <person name="Saunders D.G."/>
            <person name="Mu D."/>
            <person name="Pang E."/>
            <person name="Cao H."/>
            <person name="Cha H."/>
            <person name="Lin T."/>
            <person name="Zhou Q."/>
            <person name="Shang Y."/>
            <person name="Li Y."/>
            <person name="Ivanov S."/>
            <person name="Sharma T."/>
            <person name="Velzen R.V."/>
            <person name="Ruijter N.D."/>
            <person name="Aanen D.K."/>
            <person name="Win J."/>
            <person name="Kamoun S."/>
            <person name="Bisseling T."/>
            <person name="Huang S."/>
        </authorList>
    </citation>
    <scope>NUCLEOTIDE SEQUENCE [LARGE SCALE GENOMIC DNA]</scope>
    <source>
        <strain evidence="3">DAOM197198w</strain>
    </source>
</reference>
<evidence type="ECO:0000256" key="1">
    <source>
        <dbReference type="SAM" id="MobiDB-lite"/>
    </source>
</evidence>
<organism evidence="2 3">
    <name type="scientific">Rhizophagus irregularis (strain DAOM 197198w)</name>
    <name type="common">Glomus intraradices</name>
    <dbReference type="NCBI Taxonomy" id="1432141"/>
    <lineage>
        <taxon>Eukaryota</taxon>
        <taxon>Fungi</taxon>
        <taxon>Fungi incertae sedis</taxon>
        <taxon>Mucoromycota</taxon>
        <taxon>Glomeromycotina</taxon>
        <taxon>Glomeromycetes</taxon>
        <taxon>Glomerales</taxon>
        <taxon>Glomeraceae</taxon>
        <taxon>Rhizophagus</taxon>
    </lineage>
</organism>
<dbReference type="Proteomes" id="UP000022910">
    <property type="component" value="Unassembled WGS sequence"/>
</dbReference>
<protein>
    <submittedName>
        <fullName evidence="2">Uncharacterized protein</fullName>
    </submittedName>
</protein>
<name>A0A015L6F2_RHIIW</name>
<sequence length="80" mass="8830">MNKTEKKPGKSTQQSGNVNLKKKDQKFSTSAKKQANSTKNPLKDPKSQKSKSNKKSMDKGGNKDNTVVLAEILSLLRKLV</sequence>
<gene>
    <name evidence="2" type="ORF">RirG_271090</name>
</gene>
<keyword evidence="3" id="KW-1185">Reference proteome</keyword>
<comment type="caution">
    <text evidence="2">The sequence shown here is derived from an EMBL/GenBank/DDBJ whole genome shotgun (WGS) entry which is preliminary data.</text>
</comment>
<dbReference type="HOGENOM" id="CLU_050097_3_0_1"/>
<evidence type="ECO:0000313" key="3">
    <source>
        <dbReference type="Proteomes" id="UP000022910"/>
    </source>
</evidence>
<feature type="compositionally biased region" description="Polar residues" evidence="1">
    <location>
        <begin position="27"/>
        <end position="40"/>
    </location>
</feature>
<proteinExistence type="predicted"/>
<accession>A0A015L6F2</accession>